<dbReference type="PANTHER" id="PTHR13966">
    <property type="entry name" value="ENDONUCLEASE RELATED"/>
    <property type="match status" value="1"/>
</dbReference>
<dbReference type="Pfam" id="PF01223">
    <property type="entry name" value="Endonuclease_NS"/>
    <property type="match status" value="1"/>
</dbReference>
<gene>
    <name evidence="6" type="primary">LOC108558003</name>
</gene>
<dbReference type="GeneID" id="108558003"/>
<dbReference type="InterPro" id="IPR044929">
    <property type="entry name" value="DNA/RNA_non-sp_Endonuclease_sf"/>
</dbReference>
<name>A0ABM1M6S5_NICVS</name>
<dbReference type="Proteomes" id="UP000695000">
    <property type="component" value="Unplaced"/>
</dbReference>
<keyword evidence="3" id="KW-0378">Hydrolase</keyword>
<dbReference type="InterPro" id="IPR040255">
    <property type="entry name" value="Non-specific_endonuclease"/>
</dbReference>
<reference evidence="6" key="1">
    <citation type="submission" date="2025-08" db="UniProtKB">
        <authorList>
            <consortium name="RefSeq"/>
        </authorList>
    </citation>
    <scope>IDENTIFICATION</scope>
    <source>
        <tissue evidence="6">Whole Larva</tissue>
    </source>
</reference>
<dbReference type="InterPro" id="IPR001604">
    <property type="entry name" value="Endo_G_ENPP1-like_dom"/>
</dbReference>
<feature type="domain" description="DNA/RNA non-specific endonuclease/pyrophosphatase/phosphodiesterase" evidence="4">
    <location>
        <begin position="92"/>
        <end position="321"/>
    </location>
</feature>
<dbReference type="InterPro" id="IPR044925">
    <property type="entry name" value="His-Me_finger_sf"/>
</dbReference>
<comment type="similarity">
    <text evidence="1">Belongs to the DNA/RNA non-specific endonuclease family.</text>
</comment>
<accession>A0ABM1M6S5</accession>
<evidence type="ECO:0000313" key="6">
    <source>
        <dbReference type="RefSeq" id="XP_017770275.1"/>
    </source>
</evidence>
<protein>
    <submittedName>
        <fullName evidence="6">Uncharacterized protein LOC108558003</fullName>
    </submittedName>
</protein>
<dbReference type="RefSeq" id="XP_017770275.1">
    <property type="nucleotide sequence ID" value="XM_017914786.1"/>
</dbReference>
<dbReference type="SMART" id="SM00892">
    <property type="entry name" value="Endonuclease_NS"/>
    <property type="match status" value="1"/>
</dbReference>
<keyword evidence="5" id="KW-1185">Reference proteome</keyword>
<organism evidence="5 6">
    <name type="scientific">Nicrophorus vespilloides</name>
    <name type="common">Boreal carrion beetle</name>
    <dbReference type="NCBI Taxonomy" id="110193"/>
    <lineage>
        <taxon>Eukaryota</taxon>
        <taxon>Metazoa</taxon>
        <taxon>Ecdysozoa</taxon>
        <taxon>Arthropoda</taxon>
        <taxon>Hexapoda</taxon>
        <taxon>Insecta</taxon>
        <taxon>Pterygota</taxon>
        <taxon>Neoptera</taxon>
        <taxon>Endopterygota</taxon>
        <taxon>Coleoptera</taxon>
        <taxon>Polyphaga</taxon>
        <taxon>Staphyliniformia</taxon>
        <taxon>Silphidae</taxon>
        <taxon>Nicrophorinae</taxon>
        <taxon>Nicrophorus</taxon>
    </lineage>
</organism>
<evidence type="ECO:0000256" key="3">
    <source>
        <dbReference type="ARBA" id="ARBA00022759"/>
    </source>
</evidence>
<sequence length="329" mass="37835">MPNKEGIISLRNFEYVLMACPGSNLVIKNQNLQPSQAIARCISGKYAILSASVDIGDIKCRQTPKATVRNERISCINRGRLLFIGFSLTDRFITFIKLCFDDFYLTTKYTEHIVSKAICAHQANIQRSEFTEDNLFNLQEGVREIYKKSMQMTKINKVLGLNYVENSGNKYLSRGHLAAKVDFLYAAQQHGTFKYANALPQWQTLNLNQWYTLEKNIRDYSCNNNLDLIVYTGGFKVMTLVDVRNYGYYIYMYNQKIPVPKYFWKVIRNPATGDGIAFIALNNPYSTDTPEITCRNVCSQITWLTWNRSDPSVTCCYLNEARLIINNIP</sequence>
<evidence type="ECO:0000259" key="4">
    <source>
        <dbReference type="SMART" id="SM00892"/>
    </source>
</evidence>
<dbReference type="Gene3D" id="3.40.570.10">
    <property type="entry name" value="Extracellular Endonuclease, subunit A"/>
    <property type="match status" value="1"/>
</dbReference>
<keyword evidence="2" id="KW-0540">Nuclease</keyword>
<proteinExistence type="inferred from homology"/>
<evidence type="ECO:0000256" key="1">
    <source>
        <dbReference type="ARBA" id="ARBA00010052"/>
    </source>
</evidence>
<evidence type="ECO:0000313" key="5">
    <source>
        <dbReference type="Proteomes" id="UP000695000"/>
    </source>
</evidence>
<keyword evidence="3" id="KW-0255">Endonuclease</keyword>
<dbReference type="SUPFAM" id="SSF54060">
    <property type="entry name" value="His-Me finger endonucleases"/>
    <property type="match status" value="1"/>
</dbReference>
<evidence type="ECO:0000256" key="2">
    <source>
        <dbReference type="ARBA" id="ARBA00022722"/>
    </source>
</evidence>
<dbReference type="PANTHER" id="PTHR13966:SF17">
    <property type="entry name" value="ENDONUCLEASE-RELATED"/>
    <property type="match status" value="1"/>
</dbReference>